<accession>A0A644WK48</accession>
<sequence length="111" mass="12110">MKLIFVVLALSLFSFSSCKCHKEKLKSDQTSEVVKGAYEGTVSHMYRASGCNTVILVSGTEKVVLIPVEGLPESLDVDGKVLTFDYVSLRMPQPEACSKGIPARLENVSEK</sequence>
<reference evidence="1" key="1">
    <citation type="submission" date="2019-08" db="EMBL/GenBank/DDBJ databases">
        <authorList>
            <person name="Kucharzyk K."/>
            <person name="Murdoch R.W."/>
            <person name="Higgins S."/>
            <person name="Loffler F."/>
        </authorList>
    </citation>
    <scope>NUCLEOTIDE SEQUENCE</scope>
</reference>
<protein>
    <submittedName>
        <fullName evidence="1">Uncharacterized protein</fullName>
    </submittedName>
</protein>
<dbReference type="PROSITE" id="PS51257">
    <property type="entry name" value="PROKAR_LIPOPROTEIN"/>
    <property type="match status" value="1"/>
</dbReference>
<comment type="caution">
    <text evidence="1">The sequence shown here is derived from an EMBL/GenBank/DDBJ whole genome shotgun (WGS) entry which is preliminary data.</text>
</comment>
<evidence type="ECO:0000313" key="1">
    <source>
        <dbReference type="EMBL" id="MPM04150.1"/>
    </source>
</evidence>
<name>A0A644WK48_9ZZZZ</name>
<organism evidence="1">
    <name type="scientific">bioreactor metagenome</name>
    <dbReference type="NCBI Taxonomy" id="1076179"/>
    <lineage>
        <taxon>unclassified sequences</taxon>
        <taxon>metagenomes</taxon>
        <taxon>ecological metagenomes</taxon>
    </lineage>
</organism>
<gene>
    <name evidence="1" type="ORF">SDC9_50422</name>
</gene>
<dbReference type="AlphaFoldDB" id="A0A644WK48"/>
<proteinExistence type="predicted"/>
<dbReference type="EMBL" id="VSSQ01001013">
    <property type="protein sequence ID" value="MPM04150.1"/>
    <property type="molecule type" value="Genomic_DNA"/>
</dbReference>